<evidence type="ECO:0000256" key="1">
    <source>
        <dbReference type="SAM" id="MobiDB-lite"/>
    </source>
</evidence>
<proteinExistence type="predicted"/>
<reference evidence="2" key="1">
    <citation type="journal article" date="2020" name="mSystems">
        <title>Genome- and Community-Level Interaction Insights into Carbon Utilization and Element Cycling Functions of Hydrothermarchaeota in Hydrothermal Sediment.</title>
        <authorList>
            <person name="Zhou Z."/>
            <person name="Liu Y."/>
            <person name="Xu W."/>
            <person name="Pan J."/>
            <person name="Luo Z.H."/>
            <person name="Li M."/>
        </authorList>
    </citation>
    <scope>NUCLEOTIDE SEQUENCE [LARGE SCALE GENOMIC DNA]</scope>
    <source>
        <strain evidence="2">HyVt-369</strain>
    </source>
</reference>
<gene>
    <name evidence="2" type="ORF">ENI13_00585</name>
</gene>
<dbReference type="Proteomes" id="UP000885695">
    <property type="component" value="Unassembled WGS sequence"/>
</dbReference>
<sequence length="338" mass="38040">MAEYQRRKAAGEITFNGVNWVERGEQPSLQDISDRFEEIKKKVPDVLREARRLFPNESIIDLTKRIESTLGGDKKKEGTEPLTEPLTEPTTPKPPAPSATTSQPERERTRREEIDKIKEELGGGLPDPFSALEEFDRLRQEKGIVADEQELSALRNEALQGKQELRVFSSQQKGLPEAGRLGAIDEAERNLSFRLEGLAIRERAILDRINTKNAYINTVLDLGEDDYDRNYKEYTDEFNRNLQATKLYNEQLDDEQQDALTAFTTIANLFQDKQISQIDPALSTQIDTLSAKLGIPAGTLQNALLTQGKEKILAPISVTNETGGKDIYFFTQGAVRSV</sequence>
<comment type="caution">
    <text evidence="2">The sequence shown here is derived from an EMBL/GenBank/DDBJ whole genome shotgun (WGS) entry which is preliminary data.</text>
</comment>
<feature type="compositionally biased region" description="Basic and acidic residues" evidence="1">
    <location>
        <begin position="64"/>
        <end position="79"/>
    </location>
</feature>
<name>A0A7C1SR03_UNCC3</name>
<dbReference type="EMBL" id="DRHL01000027">
    <property type="protein sequence ID" value="HEB13458.1"/>
    <property type="molecule type" value="Genomic_DNA"/>
</dbReference>
<feature type="region of interest" description="Disordered" evidence="1">
    <location>
        <begin position="64"/>
        <end position="111"/>
    </location>
</feature>
<accession>A0A7C1SR03</accession>
<dbReference type="AlphaFoldDB" id="A0A7C1SR03"/>
<protein>
    <submittedName>
        <fullName evidence="2">Uncharacterized protein</fullName>
    </submittedName>
</protein>
<organism evidence="2">
    <name type="scientific">candidate division CPR3 bacterium</name>
    <dbReference type="NCBI Taxonomy" id="2268181"/>
    <lineage>
        <taxon>Bacteria</taxon>
        <taxon>Bacteria division CPR3</taxon>
    </lineage>
</organism>
<evidence type="ECO:0000313" key="2">
    <source>
        <dbReference type="EMBL" id="HEB13458.1"/>
    </source>
</evidence>
<feature type="compositionally biased region" description="Low complexity" evidence="1">
    <location>
        <begin position="80"/>
        <end position="90"/>
    </location>
</feature>